<keyword evidence="1" id="KW-1133">Transmembrane helix</keyword>
<dbReference type="EMBL" id="JACAZH010000001">
    <property type="protein sequence ID" value="KAF7376878.1"/>
    <property type="molecule type" value="Genomic_DNA"/>
</dbReference>
<sequence>MAGVELLFGPMLVGVVLNLMLYGVVCTQIYAYFQRYPKCVIDHVLRTMC</sequence>
<gene>
    <name evidence="2" type="ORF">MSAN_00105500</name>
</gene>
<organism evidence="2 3">
    <name type="scientific">Mycena sanguinolenta</name>
    <dbReference type="NCBI Taxonomy" id="230812"/>
    <lineage>
        <taxon>Eukaryota</taxon>
        <taxon>Fungi</taxon>
        <taxon>Dikarya</taxon>
        <taxon>Basidiomycota</taxon>
        <taxon>Agaricomycotina</taxon>
        <taxon>Agaricomycetes</taxon>
        <taxon>Agaricomycetidae</taxon>
        <taxon>Agaricales</taxon>
        <taxon>Marasmiineae</taxon>
        <taxon>Mycenaceae</taxon>
        <taxon>Mycena</taxon>
    </lineage>
</organism>
<accession>A0A8H6ZD75</accession>
<evidence type="ECO:0000313" key="3">
    <source>
        <dbReference type="Proteomes" id="UP000623467"/>
    </source>
</evidence>
<evidence type="ECO:0000313" key="2">
    <source>
        <dbReference type="EMBL" id="KAF7376878.1"/>
    </source>
</evidence>
<dbReference type="Proteomes" id="UP000623467">
    <property type="component" value="Unassembled WGS sequence"/>
</dbReference>
<name>A0A8H6ZD75_9AGAR</name>
<keyword evidence="1" id="KW-0812">Transmembrane</keyword>
<dbReference type="AlphaFoldDB" id="A0A8H6ZD75"/>
<keyword evidence="1" id="KW-0472">Membrane</keyword>
<comment type="caution">
    <text evidence="2">The sequence shown here is derived from an EMBL/GenBank/DDBJ whole genome shotgun (WGS) entry which is preliminary data.</text>
</comment>
<keyword evidence="3" id="KW-1185">Reference proteome</keyword>
<protein>
    <submittedName>
        <fullName evidence="2">Uncharacterized protein</fullName>
    </submittedName>
</protein>
<feature type="transmembrane region" description="Helical" evidence="1">
    <location>
        <begin position="6"/>
        <end position="33"/>
    </location>
</feature>
<dbReference type="OrthoDB" id="3265526at2759"/>
<proteinExistence type="predicted"/>
<evidence type="ECO:0000256" key="1">
    <source>
        <dbReference type="SAM" id="Phobius"/>
    </source>
</evidence>
<reference evidence="2" key="1">
    <citation type="submission" date="2020-05" db="EMBL/GenBank/DDBJ databases">
        <title>Mycena genomes resolve the evolution of fungal bioluminescence.</title>
        <authorList>
            <person name="Tsai I.J."/>
        </authorList>
    </citation>
    <scope>NUCLEOTIDE SEQUENCE</scope>
    <source>
        <strain evidence="2">160909Yilan</strain>
    </source>
</reference>